<gene>
    <name evidence="1" type="ORF">CEPID_02285</name>
</gene>
<sequence>MTPDELIKFTGATGPNVQAQAQQALSMAEAFVDAYCRGRHKRGGVLRPGVDAVITAVAARILANPEQIQQREQVGPYSFYRDAGFQGFNLVELAVLNRYRKRAK</sequence>
<dbReference type="PATRIC" id="fig|1050174.4.peg.463"/>
<accession>A0A0G3GS18</accession>
<dbReference type="Proteomes" id="UP000035368">
    <property type="component" value="Chromosome"/>
</dbReference>
<protein>
    <submittedName>
        <fullName evidence="1">Uncharacterized protein</fullName>
    </submittedName>
</protein>
<organism evidence="1 2">
    <name type="scientific">Corynebacterium epidermidicanis</name>
    <dbReference type="NCBI Taxonomy" id="1050174"/>
    <lineage>
        <taxon>Bacteria</taxon>
        <taxon>Bacillati</taxon>
        <taxon>Actinomycetota</taxon>
        <taxon>Actinomycetes</taxon>
        <taxon>Mycobacteriales</taxon>
        <taxon>Corynebacteriaceae</taxon>
        <taxon>Corynebacterium</taxon>
    </lineage>
</organism>
<reference evidence="1 2" key="1">
    <citation type="submission" date="2015-05" db="EMBL/GenBank/DDBJ databases">
        <title>Complete genome sequence of Corynebacterium epidermidicanis DSM 45586, isolated from the skin of a dog suffering from pruritus.</title>
        <authorList>
            <person name="Ruckert C."/>
            <person name="Albersmeier A."/>
            <person name="Winkler A."/>
            <person name="Tauch A."/>
        </authorList>
    </citation>
    <scope>NUCLEOTIDE SEQUENCE [LARGE SCALE GENOMIC DNA]</scope>
    <source>
        <strain evidence="1 2">DSM 45586</strain>
    </source>
</reference>
<evidence type="ECO:0000313" key="2">
    <source>
        <dbReference type="Proteomes" id="UP000035368"/>
    </source>
</evidence>
<dbReference type="KEGG" id="cei:CEPID_02285"/>
<dbReference type="AlphaFoldDB" id="A0A0G3GS18"/>
<dbReference type="RefSeq" id="WP_047239574.1">
    <property type="nucleotide sequence ID" value="NZ_CP011541.1"/>
</dbReference>
<dbReference type="STRING" id="1050174.CEPID_02285"/>
<evidence type="ECO:0000313" key="1">
    <source>
        <dbReference type="EMBL" id="AKK02338.1"/>
    </source>
</evidence>
<keyword evidence="2" id="KW-1185">Reference proteome</keyword>
<dbReference type="OrthoDB" id="4381973at2"/>
<proteinExistence type="predicted"/>
<name>A0A0G3GS18_9CORY</name>
<dbReference type="EMBL" id="CP011541">
    <property type="protein sequence ID" value="AKK02338.1"/>
    <property type="molecule type" value="Genomic_DNA"/>
</dbReference>